<evidence type="ECO:0000313" key="3">
    <source>
        <dbReference type="Proteomes" id="UP000537825"/>
    </source>
</evidence>
<feature type="compositionally biased region" description="Polar residues" evidence="1">
    <location>
        <begin position="190"/>
        <end position="200"/>
    </location>
</feature>
<comment type="caution">
    <text evidence="2">The sequence shown here is derived from an EMBL/GenBank/DDBJ whole genome shotgun (WGS) entry which is preliminary data.</text>
</comment>
<gene>
    <name evidence="2" type="ORF">GTZ93_22375</name>
</gene>
<feature type="compositionally biased region" description="Low complexity" evidence="1">
    <location>
        <begin position="117"/>
        <end position="135"/>
    </location>
</feature>
<evidence type="ECO:0000313" key="2">
    <source>
        <dbReference type="EMBL" id="NBC42552.1"/>
    </source>
</evidence>
<accession>A0A7X4YDY5</accession>
<reference evidence="2 3" key="1">
    <citation type="submission" date="2020-01" db="EMBL/GenBank/DDBJ databases">
        <title>The draft genome sequence of Corallococcus exiguus DSM 14696.</title>
        <authorList>
            <person name="Zhang X."/>
            <person name="Zhu H."/>
        </authorList>
    </citation>
    <scope>NUCLEOTIDE SEQUENCE [LARGE SCALE GENOMIC DNA]</scope>
    <source>
        <strain evidence="2 3">DSM 14696</strain>
    </source>
</reference>
<feature type="region of interest" description="Disordered" evidence="1">
    <location>
        <begin position="50"/>
        <end position="229"/>
    </location>
</feature>
<proteinExistence type="predicted"/>
<protein>
    <recommendedName>
        <fullName evidence="4">Outer membrane protein beta-barrel domain-containing protein</fullName>
    </recommendedName>
</protein>
<dbReference type="EMBL" id="JAAAPK010000005">
    <property type="protein sequence ID" value="NBC42552.1"/>
    <property type="molecule type" value="Genomic_DNA"/>
</dbReference>
<feature type="compositionally biased region" description="Pro residues" evidence="1">
    <location>
        <begin position="169"/>
        <end position="189"/>
    </location>
</feature>
<feature type="compositionally biased region" description="Acidic residues" evidence="1">
    <location>
        <begin position="79"/>
        <end position="90"/>
    </location>
</feature>
<dbReference type="AlphaFoldDB" id="A0A7X4YDY5"/>
<sequence length="416" mass="41450">MSLTTCARLAGCPSHDNLHVSQSTKEGWMKAKILAGAIAALMYGTGAGAAEKDCPPGQAAVHKDKNKDMSAQSPQGGVQEEDLTIEEAPVDESLQGTGGSGSSGSIDESSKSSKNLGTSDQGLSSPSSSGTGSSGVVYLNTPMRCEPVNPSGVGGSGSSGVEPQSEPIEPAPQAPPPAAQPPAPPPPPSGTSSGGMSQRDSSLHGEPATGGSGVTTPPPSYTPSASANEEIQPLEVEKKSKNNKKGLTLLIGGGVEGYTGALAPQLAPGPSAAVTASLKPTSVLGIEVGYSGALNNIKNAGSAGADDGPDLVRNGGQAALTLAVTPTAVQPYLLGGIGISNYHFRGGESLGYSDDTVGNVPAGVGVRGHFGRFTADLRGYYNFLFDKQFAPDIAPGGSDPSGGGSYTTTLNVGGTF</sequence>
<evidence type="ECO:0000256" key="1">
    <source>
        <dbReference type="SAM" id="MobiDB-lite"/>
    </source>
</evidence>
<name>A0A7X4YDY5_9BACT</name>
<dbReference type="Proteomes" id="UP000537825">
    <property type="component" value="Unassembled WGS sequence"/>
</dbReference>
<keyword evidence="3" id="KW-1185">Reference proteome</keyword>
<evidence type="ECO:0008006" key="4">
    <source>
        <dbReference type="Google" id="ProtNLM"/>
    </source>
</evidence>
<organism evidence="2 3">
    <name type="scientific">Corallococcus exiguus</name>
    <dbReference type="NCBI Taxonomy" id="83462"/>
    <lineage>
        <taxon>Bacteria</taxon>
        <taxon>Pseudomonadati</taxon>
        <taxon>Myxococcota</taxon>
        <taxon>Myxococcia</taxon>
        <taxon>Myxococcales</taxon>
        <taxon>Cystobacterineae</taxon>
        <taxon>Myxococcaceae</taxon>
        <taxon>Corallococcus</taxon>
    </lineage>
</organism>